<keyword evidence="1" id="KW-0812">Transmembrane</keyword>
<organism evidence="3 4">
    <name type="scientific">Paenibacillus herberti</name>
    <dbReference type="NCBI Taxonomy" id="1619309"/>
    <lineage>
        <taxon>Bacteria</taxon>
        <taxon>Bacillati</taxon>
        <taxon>Bacillota</taxon>
        <taxon>Bacilli</taxon>
        <taxon>Bacillales</taxon>
        <taxon>Paenibacillaceae</taxon>
        <taxon>Paenibacillus</taxon>
    </lineage>
</organism>
<evidence type="ECO:0000256" key="1">
    <source>
        <dbReference type="SAM" id="Phobius"/>
    </source>
</evidence>
<keyword evidence="1" id="KW-0472">Membrane</keyword>
<feature type="transmembrane region" description="Helical" evidence="1">
    <location>
        <begin position="43"/>
        <end position="65"/>
    </location>
</feature>
<dbReference type="Proteomes" id="UP000215145">
    <property type="component" value="Unassembled WGS sequence"/>
</dbReference>
<feature type="transmembrane region" description="Helical" evidence="1">
    <location>
        <begin position="119"/>
        <end position="138"/>
    </location>
</feature>
<evidence type="ECO:0000313" key="3">
    <source>
        <dbReference type="EMBL" id="OXM15561.1"/>
    </source>
</evidence>
<feature type="transmembrane region" description="Helical" evidence="1">
    <location>
        <begin position="145"/>
        <end position="169"/>
    </location>
</feature>
<dbReference type="RefSeq" id="WP_089522656.1">
    <property type="nucleotide sequence ID" value="NZ_NMUQ01000001.1"/>
</dbReference>
<dbReference type="OrthoDB" id="4822551at2"/>
<feature type="transmembrane region" description="Helical" evidence="1">
    <location>
        <begin position="175"/>
        <end position="196"/>
    </location>
</feature>
<gene>
    <name evidence="3" type="ORF">CGZ75_02145</name>
</gene>
<keyword evidence="4" id="KW-1185">Reference proteome</keyword>
<accession>A0A229P0L5</accession>
<dbReference type="InterPro" id="IPR006976">
    <property type="entry name" value="VanZ-like"/>
</dbReference>
<reference evidence="3 4" key="1">
    <citation type="submission" date="2017-07" db="EMBL/GenBank/DDBJ databases">
        <title>Paenibacillus herberti R33 genome sequencing and assembly.</title>
        <authorList>
            <person name="Su W."/>
        </authorList>
    </citation>
    <scope>NUCLEOTIDE SEQUENCE [LARGE SCALE GENOMIC DNA]</scope>
    <source>
        <strain evidence="3 4">R33</strain>
    </source>
</reference>
<dbReference type="Pfam" id="PF04892">
    <property type="entry name" value="VanZ"/>
    <property type="match status" value="1"/>
</dbReference>
<proteinExistence type="predicted"/>
<dbReference type="PANTHER" id="PTHR36834:SF1">
    <property type="entry name" value="INTEGRAL MEMBRANE PROTEIN"/>
    <property type="match status" value="1"/>
</dbReference>
<comment type="caution">
    <text evidence="3">The sequence shown here is derived from an EMBL/GenBank/DDBJ whole genome shotgun (WGS) entry which is preliminary data.</text>
</comment>
<feature type="domain" description="VanZ-like" evidence="2">
    <location>
        <begin position="53"/>
        <end position="192"/>
    </location>
</feature>
<protein>
    <submittedName>
        <fullName evidence="3">VanZ family protein</fullName>
    </submittedName>
</protein>
<keyword evidence="1" id="KW-1133">Transmembrane helix</keyword>
<dbReference type="AlphaFoldDB" id="A0A229P0L5"/>
<evidence type="ECO:0000313" key="4">
    <source>
        <dbReference type="Proteomes" id="UP000215145"/>
    </source>
</evidence>
<dbReference type="InterPro" id="IPR053150">
    <property type="entry name" value="Teicoplanin_resist-assoc"/>
</dbReference>
<dbReference type="EMBL" id="NMUQ01000001">
    <property type="protein sequence ID" value="OXM15561.1"/>
    <property type="molecule type" value="Genomic_DNA"/>
</dbReference>
<sequence>MKNINGMNNSASGSLSNSLFVQSHDAETRGGSRKAPVLIRSRWVAYSARFLILLYACFLIKAILFKFGSSDSGFLWNQLQTSLSDPHLVKDRMQAGNLEPFRQMKSDLRYGSVNGYTNLFGNIAIFVPFGFLMGLLTFKRNFPLLAGAVLCFGTSLALESAQLLFSIGQFDVDDLILNTSGGLAGLIIVVVLSWMFKSSAK</sequence>
<dbReference type="PANTHER" id="PTHR36834">
    <property type="entry name" value="MEMBRANE PROTEIN-RELATED"/>
    <property type="match status" value="1"/>
</dbReference>
<name>A0A229P0L5_9BACL</name>
<evidence type="ECO:0000259" key="2">
    <source>
        <dbReference type="Pfam" id="PF04892"/>
    </source>
</evidence>